<name>G2LH84_CHLTF</name>
<keyword evidence="1" id="KW-1133">Transmembrane helix</keyword>
<reference evidence="2 3" key="1">
    <citation type="journal article" date="2012" name="Environ. Microbiol.">
        <title>Complete genome of Candidatus Chloracidobacterium thermophilum, a chlorophyll-based photoheterotroph belonging to the phylum Acidobacteria.</title>
        <authorList>
            <person name="Garcia Costas A.M."/>
            <person name="Liu Z."/>
            <person name="Tomsho L.P."/>
            <person name="Schuster S.C."/>
            <person name="Ward D.M."/>
            <person name="Bryant D.A."/>
        </authorList>
    </citation>
    <scope>NUCLEOTIDE SEQUENCE [LARGE SCALE GENOMIC DNA]</scope>
    <source>
        <strain evidence="2 3">B</strain>
    </source>
</reference>
<dbReference type="KEGG" id="ctm:Cabther_A1072"/>
<evidence type="ECO:0000313" key="3">
    <source>
        <dbReference type="Proteomes" id="UP000006791"/>
    </source>
</evidence>
<keyword evidence="1" id="KW-0812">Transmembrane</keyword>
<keyword evidence="3" id="KW-1185">Reference proteome</keyword>
<sequence length="78" mass="8674">MLGGIGELPYRILVSVGSVFIAMLSLSGVVIWWVKRKSRWRQNRLQKQNTTRKQSKLGAVETAAAPPCQPRLACVHVS</sequence>
<organism evidence="2 3">
    <name type="scientific">Chloracidobacterium thermophilum (strain B)</name>
    <dbReference type="NCBI Taxonomy" id="981222"/>
    <lineage>
        <taxon>Bacteria</taxon>
        <taxon>Pseudomonadati</taxon>
        <taxon>Acidobacteriota</taxon>
        <taxon>Terriglobia</taxon>
        <taxon>Terriglobales</taxon>
        <taxon>Acidobacteriaceae</taxon>
        <taxon>Chloracidobacterium</taxon>
    </lineage>
</organism>
<dbReference type="RefSeq" id="WP_014099564.1">
    <property type="nucleotide sequence ID" value="NC_016024.1"/>
</dbReference>
<dbReference type="HOGENOM" id="CLU_2615601_0_0_0"/>
<feature type="transmembrane region" description="Helical" evidence="1">
    <location>
        <begin position="12"/>
        <end position="34"/>
    </location>
</feature>
<evidence type="ECO:0000313" key="2">
    <source>
        <dbReference type="EMBL" id="AEP11826.1"/>
    </source>
</evidence>
<dbReference type="AlphaFoldDB" id="G2LH84"/>
<protein>
    <submittedName>
        <fullName evidence="2">Uncharacterized protein</fullName>
    </submittedName>
</protein>
<evidence type="ECO:0000256" key="1">
    <source>
        <dbReference type="SAM" id="Phobius"/>
    </source>
</evidence>
<dbReference type="EMBL" id="CP002514">
    <property type="protein sequence ID" value="AEP11826.1"/>
    <property type="molecule type" value="Genomic_DNA"/>
</dbReference>
<proteinExistence type="predicted"/>
<gene>
    <name evidence="2" type="ordered locus">Cabther_A1072</name>
</gene>
<dbReference type="Proteomes" id="UP000006791">
    <property type="component" value="Chromosome 1"/>
</dbReference>
<keyword evidence="1" id="KW-0472">Membrane</keyword>
<accession>G2LH84</accession>